<feature type="transmembrane region" description="Helical" evidence="9">
    <location>
        <begin position="334"/>
        <end position="350"/>
    </location>
</feature>
<keyword evidence="6 9" id="KW-0472">Membrane</keyword>
<dbReference type="AlphaFoldDB" id="A0A6G1KB62"/>
<protein>
    <submittedName>
        <fullName evidence="11">MFS general substrate transporter</fullName>
    </submittedName>
</protein>
<feature type="region of interest" description="Disordered" evidence="8">
    <location>
        <begin position="552"/>
        <end position="591"/>
    </location>
</feature>
<feature type="transmembrane region" description="Helical" evidence="9">
    <location>
        <begin position="266"/>
        <end position="287"/>
    </location>
</feature>
<evidence type="ECO:0000256" key="1">
    <source>
        <dbReference type="ARBA" id="ARBA00004141"/>
    </source>
</evidence>
<reference evidence="11" key="1">
    <citation type="journal article" date="2020" name="Stud. Mycol.">
        <title>101 Dothideomycetes genomes: a test case for predicting lifestyles and emergence of pathogens.</title>
        <authorList>
            <person name="Haridas S."/>
            <person name="Albert R."/>
            <person name="Binder M."/>
            <person name="Bloem J."/>
            <person name="Labutti K."/>
            <person name="Salamov A."/>
            <person name="Andreopoulos B."/>
            <person name="Baker S."/>
            <person name="Barry K."/>
            <person name="Bills G."/>
            <person name="Bluhm B."/>
            <person name="Cannon C."/>
            <person name="Castanera R."/>
            <person name="Culley D."/>
            <person name="Daum C."/>
            <person name="Ezra D."/>
            <person name="Gonzalez J."/>
            <person name="Henrissat B."/>
            <person name="Kuo A."/>
            <person name="Liang C."/>
            <person name="Lipzen A."/>
            <person name="Lutzoni F."/>
            <person name="Magnuson J."/>
            <person name="Mondo S."/>
            <person name="Nolan M."/>
            <person name="Ohm R."/>
            <person name="Pangilinan J."/>
            <person name="Park H.-J."/>
            <person name="Ramirez L."/>
            <person name="Alfaro M."/>
            <person name="Sun H."/>
            <person name="Tritt A."/>
            <person name="Yoshinaga Y."/>
            <person name="Zwiers L.-H."/>
            <person name="Turgeon B."/>
            <person name="Goodwin S."/>
            <person name="Spatafora J."/>
            <person name="Crous P."/>
            <person name="Grigoriev I."/>
        </authorList>
    </citation>
    <scope>NUCLEOTIDE SEQUENCE</scope>
    <source>
        <strain evidence="11">CBS 279.74</strain>
    </source>
</reference>
<comment type="similarity">
    <text evidence="2">Belongs to the major facilitator superfamily. Monocarboxylate porter (TC 2.A.1.13) family.</text>
</comment>
<evidence type="ECO:0000256" key="6">
    <source>
        <dbReference type="ARBA" id="ARBA00023136"/>
    </source>
</evidence>
<dbReference type="Pfam" id="PF07690">
    <property type="entry name" value="MFS_1"/>
    <property type="match status" value="1"/>
</dbReference>
<dbReference type="GO" id="GO:0016020">
    <property type="term" value="C:membrane"/>
    <property type="evidence" value="ECO:0007669"/>
    <property type="project" value="UniProtKB-SubCell"/>
</dbReference>
<dbReference type="PANTHER" id="PTHR11360:SF224">
    <property type="entry name" value="MAJOR FACILITATOR SUPERFAMILY (MFS) PROFILE DOMAIN-CONTAINING PROTEIN-RELATED"/>
    <property type="match status" value="1"/>
</dbReference>
<dbReference type="InterPro" id="IPR001138">
    <property type="entry name" value="Zn2Cys6_DnaBD"/>
</dbReference>
<evidence type="ECO:0000256" key="3">
    <source>
        <dbReference type="ARBA" id="ARBA00022448"/>
    </source>
</evidence>
<dbReference type="SUPFAM" id="SSF103473">
    <property type="entry name" value="MFS general substrate transporter"/>
    <property type="match status" value="1"/>
</dbReference>
<dbReference type="InterPro" id="IPR011701">
    <property type="entry name" value="MFS"/>
</dbReference>
<dbReference type="CDD" id="cd17352">
    <property type="entry name" value="MFS_MCT_SLC16"/>
    <property type="match status" value="1"/>
</dbReference>
<dbReference type="GO" id="GO:0022857">
    <property type="term" value="F:transmembrane transporter activity"/>
    <property type="evidence" value="ECO:0007669"/>
    <property type="project" value="InterPro"/>
</dbReference>
<comment type="subcellular location">
    <subcellularLocation>
        <location evidence="1">Membrane</location>
        <topology evidence="1">Multi-pass membrane protein</topology>
    </subcellularLocation>
</comment>
<evidence type="ECO:0000256" key="8">
    <source>
        <dbReference type="SAM" id="MobiDB-lite"/>
    </source>
</evidence>
<feature type="transmembrane region" description="Helical" evidence="9">
    <location>
        <begin position="221"/>
        <end position="241"/>
    </location>
</feature>
<evidence type="ECO:0000256" key="9">
    <source>
        <dbReference type="SAM" id="Phobius"/>
    </source>
</evidence>
<dbReference type="Proteomes" id="UP000799428">
    <property type="component" value="Unassembled WGS sequence"/>
</dbReference>
<dbReference type="InterPro" id="IPR050327">
    <property type="entry name" value="Proton-linked_MCT"/>
</dbReference>
<evidence type="ECO:0000256" key="7">
    <source>
        <dbReference type="ARBA" id="ARBA00023242"/>
    </source>
</evidence>
<dbReference type="InterPro" id="IPR020846">
    <property type="entry name" value="MFS_dom"/>
</dbReference>
<evidence type="ECO:0000256" key="2">
    <source>
        <dbReference type="ARBA" id="ARBA00006727"/>
    </source>
</evidence>
<dbReference type="GO" id="GO:0008270">
    <property type="term" value="F:zinc ion binding"/>
    <property type="evidence" value="ECO:0007669"/>
    <property type="project" value="InterPro"/>
</dbReference>
<keyword evidence="7" id="KW-0539">Nucleus</keyword>
<proteinExistence type="inferred from homology"/>
<feature type="transmembrane region" description="Helical" evidence="9">
    <location>
        <begin position="189"/>
        <end position="209"/>
    </location>
</feature>
<dbReference type="CDD" id="cd12148">
    <property type="entry name" value="fungal_TF_MHR"/>
    <property type="match status" value="1"/>
</dbReference>
<feature type="compositionally biased region" description="Low complexity" evidence="8">
    <location>
        <begin position="568"/>
        <end position="591"/>
    </location>
</feature>
<dbReference type="GO" id="GO:0000981">
    <property type="term" value="F:DNA-binding transcription factor activity, RNA polymerase II-specific"/>
    <property type="evidence" value="ECO:0007669"/>
    <property type="project" value="InterPro"/>
</dbReference>
<evidence type="ECO:0000256" key="4">
    <source>
        <dbReference type="ARBA" id="ARBA00022692"/>
    </source>
</evidence>
<feature type="transmembrane region" description="Helical" evidence="9">
    <location>
        <begin position="391"/>
        <end position="413"/>
    </location>
</feature>
<organism evidence="11 12">
    <name type="scientific">Pleomassaria siparia CBS 279.74</name>
    <dbReference type="NCBI Taxonomy" id="1314801"/>
    <lineage>
        <taxon>Eukaryota</taxon>
        <taxon>Fungi</taxon>
        <taxon>Dikarya</taxon>
        <taxon>Ascomycota</taxon>
        <taxon>Pezizomycotina</taxon>
        <taxon>Dothideomycetes</taxon>
        <taxon>Pleosporomycetidae</taxon>
        <taxon>Pleosporales</taxon>
        <taxon>Pleomassariaceae</taxon>
        <taxon>Pleomassaria</taxon>
    </lineage>
</organism>
<dbReference type="OrthoDB" id="410267at2759"/>
<dbReference type="CDD" id="cd00067">
    <property type="entry name" value="GAL4"/>
    <property type="match status" value="1"/>
</dbReference>
<evidence type="ECO:0000259" key="10">
    <source>
        <dbReference type="PROSITE" id="PS50850"/>
    </source>
</evidence>
<gene>
    <name evidence="11" type="ORF">K504DRAFT_378451</name>
</gene>
<evidence type="ECO:0000313" key="12">
    <source>
        <dbReference type="Proteomes" id="UP000799428"/>
    </source>
</evidence>
<evidence type="ECO:0000256" key="5">
    <source>
        <dbReference type="ARBA" id="ARBA00022989"/>
    </source>
</evidence>
<name>A0A6G1KB62_9PLEO</name>
<feature type="transmembrane region" description="Helical" evidence="9">
    <location>
        <begin position="425"/>
        <end position="445"/>
    </location>
</feature>
<dbReference type="EMBL" id="MU005770">
    <property type="protein sequence ID" value="KAF2709681.1"/>
    <property type="molecule type" value="Genomic_DNA"/>
</dbReference>
<feature type="transmembrane region" description="Helical" evidence="9">
    <location>
        <begin position="132"/>
        <end position="151"/>
    </location>
</feature>
<dbReference type="PROSITE" id="PS50850">
    <property type="entry name" value="MFS"/>
    <property type="match status" value="1"/>
</dbReference>
<dbReference type="Gene3D" id="1.20.1250.20">
    <property type="entry name" value="MFS general substrate transporter like domains"/>
    <property type="match status" value="2"/>
</dbReference>
<keyword evidence="4 9" id="KW-0812">Transmembrane</keyword>
<feature type="transmembrane region" description="Helical" evidence="9">
    <location>
        <begin position="102"/>
        <end position="125"/>
    </location>
</feature>
<sequence length="1183" mass="131776">MSISNNFRPSLDNSFELKQHNDMDVDVDIEKNAATEEQPNTTPTEPLPLSHPSMFPEGGRDAWLALLGAFCCLFCSFGWINCVGVFQNYYQSNQLKDYTPSTVAWITSCEIFIMFFPGPIVGFFYDNYGPRYLLIFGTFMHVFGIMMTSLSSEYYQFILSQGICSPLGLNCIFNAGASSVPTWFFKKRGAAYGVMAAGSGLGGIIFPIMASHLIPQVGFGWAMRICAFLILALMIVAMFTVRSRLPPTPRKLALSVFLEPFTDIRFNLLTFSSFLFFMAIFIPINFIEVEAIANGMSTTLASYLLAVLNAASIFGRIIPGILADKLGRFNMQMFMAYFTSILVLAVALTASNNAAFITFAAFYGFASGAFVSLAPAQIAMISKIEQIGIRLGVMFSVVSFAGLVGSPIAGQIVVKDHGAFDGLNIFAGVLLLAGAVMFTVTRMIVAEWKIGIFRMPKLRQTCTRRCSMRRQKCDKKKPCSRCVLNKESHLCTTEWTDGYNPNVHRKYPRKASPAASQSDAISSTITLPLDNTQQVHGDQPWSIAHIRSQELPSHIRSQDSTSGSNRLTPSSSSYSTPSSISPTHPHSQTSTEPQIDFITFGRSQFADVSMGSILASKDDYGNKIVNTQALDQSQSKQQEENAMARGFSPQARTVEIFHIQSLLPAKHQVFSMTDYHEAYMLYWSGGVYHAPSFRKSLIEAYGQSEELELRNLDWRWTALLFSILSACIIGSPETVSHSWGYTLPQKVRLARQWGSAATSCLQLGDFASKFHINSVQAIINMHTSEHLVGSTKEWAVYQGAATIIARGLGLHRLVAHPDDGKSTGLSQAQKDALLQREMGRRVWCAITSQDWLCSTSQGMYTIQRKHFTSIKPHYLNEDTMTPITDDTPTVTHVGNYLNEISYVLINYHDEILDVQDIMDKYNVVLKYDAKMRALCAEKIPSCLSPTMPFNPAWPRWVAWARRLHQASCAHKIIMLHQAFLGRSFKSPQFTYSRWACVSSAKTIIEHMSKVREPHEPQWWVEQAFVVTAGLCIAIDFFHRSERDPEVREQQMWIEKTIRTLEQWPSSSVASHGVRLLISLLQEHNRKTEMLRPNAPHAPSAPVGPSMPFPSNISPSALADNAAASAEAEAEASSIASEGWGAFDVDMYDFEGFEDLMETLPLEAGLDNNMFFDSMLSIANSQLF</sequence>
<keyword evidence="12" id="KW-1185">Reference proteome</keyword>
<feature type="compositionally biased region" description="Polar residues" evidence="8">
    <location>
        <begin position="558"/>
        <end position="567"/>
    </location>
</feature>
<feature type="transmembrane region" description="Helical" evidence="9">
    <location>
        <begin position="63"/>
        <end position="90"/>
    </location>
</feature>
<evidence type="ECO:0000313" key="11">
    <source>
        <dbReference type="EMBL" id="KAF2709681.1"/>
    </source>
</evidence>
<dbReference type="PANTHER" id="PTHR11360">
    <property type="entry name" value="MONOCARBOXYLATE TRANSPORTER"/>
    <property type="match status" value="1"/>
</dbReference>
<feature type="transmembrane region" description="Helical" evidence="9">
    <location>
        <begin position="299"/>
        <end position="322"/>
    </location>
</feature>
<dbReference type="InterPro" id="IPR036259">
    <property type="entry name" value="MFS_trans_sf"/>
</dbReference>
<accession>A0A6G1KB62</accession>
<keyword evidence="5 9" id="KW-1133">Transmembrane helix</keyword>
<keyword evidence="3" id="KW-0813">Transport</keyword>
<feature type="domain" description="Major facilitator superfamily (MFS) profile" evidence="10">
    <location>
        <begin position="61"/>
        <end position="445"/>
    </location>
</feature>
<feature type="transmembrane region" description="Helical" evidence="9">
    <location>
        <begin position="356"/>
        <end position="379"/>
    </location>
</feature>